<gene>
    <name evidence="3" type="primary">cypM</name>
    <name evidence="3" type="ORF">NCTC11087_02083</name>
</gene>
<evidence type="ECO:0000259" key="2">
    <source>
        <dbReference type="Pfam" id="PF13649"/>
    </source>
</evidence>
<evidence type="ECO:0000313" key="4">
    <source>
        <dbReference type="Proteomes" id="UP000255523"/>
    </source>
</evidence>
<dbReference type="EMBL" id="UHFX01000003">
    <property type="protein sequence ID" value="SUO05147.1"/>
    <property type="molecule type" value="Genomic_DNA"/>
</dbReference>
<dbReference type="GO" id="GO:0032259">
    <property type="term" value="P:methylation"/>
    <property type="evidence" value="ECO:0007669"/>
    <property type="project" value="UniProtKB-KW"/>
</dbReference>
<dbReference type="PANTHER" id="PTHR43861">
    <property type="entry name" value="TRANS-ACONITATE 2-METHYLTRANSFERASE-RELATED"/>
    <property type="match status" value="1"/>
</dbReference>
<dbReference type="CDD" id="cd02440">
    <property type="entry name" value="AdoMet_MTases"/>
    <property type="match status" value="1"/>
</dbReference>
<dbReference type="Pfam" id="PF13649">
    <property type="entry name" value="Methyltransf_25"/>
    <property type="match status" value="1"/>
</dbReference>
<dbReference type="AlphaFoldDB" id="A0A380LPF8"/>
<dbReference type="Gene3D" id="2.20.25.110">
    <property type="entry name" value="S-adenosyl-L-methionine-dependent methyltransferases"/>
    <property type="match status" value="1"/>
</dbReference>
<organism evidence="3 4">
    <name type="scientific">Faecalicoccus pleomorphus</name>
    <dbReference type="NCBI Taxonomy" id="1323"/>
    <lineage>
        <taxon>Bacteria</taxon>
        <taxon>Bacillati</taxon>
        <taxon>Bacillota</taxon>
        <taxon>Erysipelotrichia</taxon>
        <taxon>Erysipelotrichales</taxon>
        <taxon>Erysipelotrichaceae</taxon>
        <taxon>Faecalicoccus</taxon>
    </lineage>
</organism>
<keyword evidence="4" id="KW-1185">Reference proteome</keyword>
<accession>A0A380LPF8</accession>
<name>A0A380LPF8_9FIRM</name>
<dbReference type="Proteomes" id="UP000255523">
    <property type="component" value="Unassembled WGS sequence"/>
</dbReference>
<dbReference type="SUPFAM" id="SSF53335">
    <property type="entry name" value="S-adenosyl-L-methionine-dependent methyltransferases"/>
    <property type="match status" value="1"/>
</dbReference>
<evidence type="ECO:0000256" key="1">
    <source>
        <dbReference type="ARBA" id="ARBA00022679"/>
    </source>
</evidence>
<proteinExistence type="predicted"/>
<evidence type="ECO:0000313" key="3">
    <source>
        <dbReference type="EMBL" id="SUO05147.1"/>
    </source>
</evidence>
<dbReference type="Gene3D" id="3.40.50.150">
    <property type="entry name" value="Vaccinia Virus protein VP39"/>
    <property type="match status" value="1"/>
</dbReference>
<dbReference type="EC" id="2.1.1.-" evidence="3"/>
<protein>
    <submittedName>
        <fullName evidence="3">Methyltransferase</fullName>
        <ecNumber evidence="3">2.1.1.-</ecNumber>
    </submittedName>
</protein>
<dbReference type="InterPro" id="IPR041698">
    <property type="entry name" value="Methyltransf_25"/>
</dbReference>
<dbReference type="InterPro" id="IPR029063">
    <property type="entry name" value="SAM-dependent_MTases_sf"/>
</dbReference>
<reference evidence="3 4" key="1">
    <citation type="submission" date="2018-06" db="EMBL/GenBank/DDBJ databases">
        <authorList>
            <consortium name="Pathogen Informatics"/>
            <person name="Doyle S."/>
        </authorList>
    </citation>
    <scope>NUCLEOTIDE SEQUENCE [LARGE SCALE GENOMIC DNA]</scope>
    <source>
        <strain evidence="3 4">NCTC11087</strain>
    </source>
</reference>
<keyword evidence="3" id="KW-0489">Methyltransferase</keyword>
<dbReference type="GO" id="GO:0008168">
    <property type="term" value="F:methyltransferase activity"/>
    <property type="evidence" value="ECO:0007669"/>
    <property type="project" value="UniProtKB-KW"/>
</dbReference>
<sequence>MPMFRLKLMIYDTLASYYDALVKDEEATLSWVHWIESFQKPCSMLELACGSAEITQVLSHHGFQMTALDLSQGMIDQAKRKDKEQKIQFLCQDMRNLSNLTSFESIACLCDSFNYILEKEEIVSFFKEVHDHLQPEGIFFFDSHSLDRLDEFSEEFNETGHIEDVDYQWSITSEEEIIYQDFAFYKENGEVIQEHHMQRVYDPEWLKEALHPYFYIESIKTDFDLEGIQPGEKYFFVCRRK</sequence>
<keyword evidence="1 3" id="KW-0808">Transferase</keyword>
<feature type="domain" description="Methyltransferase" evidence="2">
    <location>
        <begin position="45"/>
        <end position="137"/>
    </location>
</feature>